<proteinExistence type="predicted"/>
<reference evidence="1" key="1">
    <citation type="submission" date="2022-04" db="EMBL/GenBank/DDBJ databases">
        <title>Carnegiea gigantea Genome sequencing and assembly v2.</title>
        <authorList>
            <person name="Copetti D."/>
            <person name="Sanderson M.J."/>
            <person name="Burquez A."/>
            <person name="Wojciechowski M.F."/>
        </authorList>
    </citation>
    <scope>NUCLEOTIDE SEQUENCE</scope>
    <source>
        <strain evidence="1">SGP5-SGP5p</strain>
        <tissue evidence="1">Aerial part</tissue>
    </source>
</reference>
<evidence type="ECO:0000313" key="2">
    <source>
        <dbReference type="Proteomes" id="UP001153076"/>
    </source>
</evidence>
<organism evidence="1 2">
    <name type="scientific">Carnegiea gigantea</name>
    <dbReference type="NCBI Taxonomy" id="171969"/>
    <lineage>
        <taxon>Eukaryota</taxon>
        <taxon>Viridiplantae</taxon>
        <taxon>Streptophyta</taxon>
        <taxon>Embryophyta</taxon>
        <taxon>Tracheophyta</taxon>
        <taxon>Spermatophyta</taxon>
        <taxon>Magnoliopsida</taxon>
        <taxon>eudicotyledons</taxon>
        <taxon>Gunneridae</taxon>
        <taxon>Pentapetalae</taxon>
        <taxon>Caryophyllales</taxon>
        <taxon>Cactineae</taxon>
        <taxon>Cactaceae</taxon>
        <taxon>Cactoideae</taxon>
        <taxon>Echinocereeae</taxon>
        <taxon>Carnegiea</taxon>
    </lineage>
</organism>
<dbReference type="Proteomes" id="UP001153076">
    <property type="component" value="Unassembled WGS sequence"/>
</dbReference>
<sequence>MEHYIKYLASTTLQLALRSVLDVADSLTCSDGSGNITTFYRLINMFREDTRKNMRIPVFGTKLDNYLHENESLKNMLKKGFETDYPIEAFQACLCRKVLEEIIQTENHYCIRYCTSPNLDGKFIVKLNNSTGYCKNLVAYLSKVQVVGGKVKAVTTYNGELVVQYYDMRSLSKYVSVFACDKHIEYLGLQSAPQNRYPMLEIVPQDINGHFSLSSLVPFDDGKVRKITNMVMMIVEDCSCKREIMKAAITQL</sequence>
<protein>
    <submittedName>
        <fullName evidence="1">Uncharacterized protein</fullName>
    </submittedName>
</protein>
<dbReference type="AlphaFoldDB" id="A0A9Q1QLV2"/>
<gene>
    <name evidence="1" type="ORF">Cgig2_019702</name>
</gene>
<comment type="caution">
    <text evidence="1">The sequence shown here is derived from an EMBL/GenBank/DDBJ whole genome shotgun (WGS) entry which is preliminary data.</text>
</comment>
<evidence type="ECO:0000313" key="1">
    <source>
        <dbReference type="EMBL" id="KAJ8446549.1"/>
    </source>
</evidence>
<dbReference type="EMBL" id="JAKOGI010000052">
    <property type="protein sequence ID" value="KAJ8446549.1"/>
    <property type="molecule type" value="Genomic_DNA"/>
</dbReference>
<accession>A0A9Q1QLV2</accession>
<name>A0A9Q1QLV2_9CARY</name>
<keyword evidence="2" id="KW-1185">Reference proteome</keyword>